<keyword evidence="3" id="KW-1185">Reference proteome</keyword>
<dbReference type="InterPro" id="IPR023393">
    <property type="entry name" value="START-like_dom_sf"/>
</dbReference>
<name>A0AAV7E5X9_ARIFI</name>
<gene>
    <name evidence="2" type="ORF">H6P81_014885</name>
</gene>
<dbReference type="EMBL" id="JAINDJ010000006">
    <property type="protein sequence ID" value="KAG9443545.1"/>
    <property type="molecule type" value="Genomic_DNA"/>
</dbReference>
<comment type="caution">
    <text evidence="2">The sequence shown here is derived from an EMBL/GenBank/DDBJ whole genome shotgun (WGS) entry which is preliminary data.</text>
</comment>
<proteinExistence type="predicted"/>
<accession>A0AAV7E5X9</accession>
<dbReference type="Gene3D" id="3.30.530.20">
    <property type="match status" value="1"/>
</dbReference>
<sequence length="163" mass="17786">MATGGLIRGEQIISVDIPFSASKVWEVYANTHQLAQIFKSVPASGFKDIQVVGDGGVGSHIIVTFKPGNPLKQFRETVMILDHQRKVKEVEVTEGGFLNLGFTSFHTRFQILPKGPDMATVTKIMRYNVREDSAANLSLASANDNPYQVEAVEAFLNGSSTSN</sequence>
<dbReference type="AlphaFoldDB" id="A0AAV7E5X9"/>
<dbReference type="InterPro" id="IPR000916">
    <property type="entry name" value="Bet_v_I/MLP"/>
</dbReference>
<dbReference type="SUPFAM" id="SSF55961">
    <property type="entry name" value="Bet v1-like"/>
    <property type="match status" value="1"/>
</dbReference>
<evidence type="ECO:0000313" key="2">
    <source>
        <dbReference type="EMBL" id="KAG9443545.1"/>
    </source>
</evidence>
<organism evidence="2 3">
    <name type="scientific">Aristolochia fimbriata</name>
    <name type="common">White veined hardy Dutchman's pipe vine</name>
    <dbReference type="NCBI Taxonomy" id="158543"/>
    <lineage>
        <taxon>Eukaryota</taxon>
        <taxon>Viridiplantae</taxon>
        <taxon>Streptophyta</taxon>
        <taxon>Embryophyta</taxon>
        <taxon>Tracheophyta</taxon>
        <taxon>Spermatophyta</taxon>
        <taxon>Magnoliopsida</taxon>
        <taxon>Magnoliidae</taxon>
        <taxon>Piperales</taxon>
        <taxon>Aristolochiaceae</taxon>
        <taxon>Aristolochia</taxon>
    </lineage>
</organism>
<dbReference type="GO" id="GO:0006952">
    <property type="term" value="P:defense response"/>
    <property type="evidence" value="ECO:0007669"/>
    <property type="project" value="InterPro"/>
</dbReference>
<reference evidence="2 3" key="1">
    <citation type="submission" date="2021-07" db="EMBL/GenBank/DDBJ databases">
        <title>The Aristolochia fimbriata genome: insights into angiosperm evolution, floral development and chemical biosynthesis.</title>
        <authorList>
            <person name="Jiao Y."/>
        </authorList>
    </citation>
    <scope>NUCLEOTIDE SEQUENCE [LARGE SCALE GENOMIC DNA]</scope>
    <source>
        <strain evidence="2">IBCAS-2021</strain>
        <tissue evidence="2">Leaf</tissue>
    </source>
</reference>
<dbReference type="Pfam" id="PF00407">
    <property type="entry name" value="Bet_v_1"/>
    <property type="match status" value="1"/>
</dbReference>
<evidence type="ECO:0000313" key="3">
    <source>
        <dbReference type="Proteomes" id="UP000825729"/>
    </source>
</evidence>
<protein>
    <recommendedName>
        <fullName evidence="1">Bet v I/Major latex protein domain-containing protein</fullName>
    </recommendedName>
</protein>
<dbReference type="Proteomes" id="UP000825729">
    <property type="component" value="Unassembled WGS sequence"/>
</dbReference>
<feature type="domain" description="Bet v I/Major latex protein" evidence="1">
    <location>
        <begin position="14"/>
        <end position="136"/>
    </location>
</feature>
<evidence type="ECO:0000259" key="1">
    <source>
        <dbReference type="Pfam" id="PF00407"/>
    </source>
</evidence>